<organism evidence="2 3">
    <name type="scientific">Rhynchophorus ferrugineus</name>
    <name type="common">Red palm weevil</name>
    <name type="synonym">Curculio ferrugineus</name>
    <dbReference type="NCBI Taxonomy" id="354439"/>
    <lineage>
        <taxon>Eukaryota</taxon>
        <taxon>Metazoa</taxon>
        <taxon>Ecdysozoa</taxon>
        <taxon>Arthropoda</taxon>
        <taxon>Hexapoda</taxon>
        <taxon>Insecta</taxon>
        <taxon>Pterygota</taxon>
        <taxon>Neoptera</taxon>
        <taxon>Endopterygota</taxon>
        <taxon>Coleoptera</taxon>
        <taxon>Polyphaga</taxon>
        <taxon>Cucujiformia</taxon>
        <taxon>Curculionidae</taxon>
        <taxon>Dryophthorinae</taxon>
        <taxon>Rhynchophorus</taxon>
    </lineage>
</organism>
<keyword evidence="3" id="KW-1185">Reference proteome</keyword>
<sequence length="95" mass="10258">MKLIKANAFINPQKPSFQNPLPGNKYKKIASKLRFNPITGRCLLQIPTETLQNVLGKPLAILFLLVATTMTATIAIAIAAPAEGTGLASIQQERD</sequence>
<dbReference type="Proteomes" id="UP000625711">
    <property type="component" value="Unassembled WGS sequence"/>
</dbReference>
<keyword evidence="1" id="KW-0812">Transmembrane</keyword>
<keyword evidence="1" id="KW-1133">Transmembrane helix</keyword>
<keyword evidence="1" id="KW-0472">Membrane</keyword>
<accession>A0A834HVM9</accession>
<name>A0A834HVM9_RHYFE</name>
<gene>
    <name evidence="2" type="ORF">GWI33_020788</name>
</gene>
<protein>
    <submittedName>
        <fullName evidence="2">Uncharacterized protein</fullName>
    </submittedName>
</protein>
<reference evidence="2" key="1">
    <citation type="submission" date="2020-08" db="EMBL/GenBank/DDBJ databases">
        <title>Genome sequencing and assembly of the red palm weevil Rhynchophorus ferrugineus.</title>
        <authorList>
            <person name="Dias G.B."/>
            <person name="Bergman C.M."/>
            <person name="Manee M."/>
        </authorList>
    </citation>
    <scope>NUCLEOTIDE SEQUENCE</scope>
    <source>
        <strain evidence="2">AA-2017</strain>
        <tissue evidence="2">Whole larva</tissue>
    </source>
</reference>
<evidence type="ECO:0000256" key="1">
    <source>
        <dbReference type="SAM" id="Phobius"/>
    </source>
</evidence>
<evidence type="ECO:0000313" key="3">
    <source>
        <dbReference type="Proteomes" id="UP000625711"/>
    </source>
</evidence>
<proteinExistence type="predicted"/>
<feature type="transmembrane region" description="Helical" evidence="1">
    <location>
        <begin position="59"/>
        <end position="80"/>
    </location>
</feature>
<dbReference type="EMBL" id="JAACXV010014584">
    <property type="protein sequence ID" value="KAF7265705.1"/>
    <property type="molecule type" value="Genomic_DNA"/>
</dbReference>
<evidence type="ECO:0000313" key="2">
    <source>
        <dbReference type="EMBL" id="KAF7265705.1"/>
    </source>
</evidence>
<dbReference type="AlphaFoldDB" id="A0A834HVM9"/>
<comment type="caution">
    <text evidence="2">The sequence shown here is derived from an EMBL/GenBank/DDBJ whole genome shotgun (WGS) entry which is preliminary data.</text>
</comment>